<dbReference type="RefSeq" id="XP_040878479.1">
    <property type="nucleotide sequence ID" value="XM_041022331.1"/>
</dbReference>
<keyword evidence="6" id="KW-0378">Hydrolase</keyword>
<organism evidence="15 16">
    <name type="scientific">Aureobasidium melanogenum (strain CBS 110374)</name>
    <name type="common">Aureobasidium pullulans var. melanogenum</name>
    <dbReference type="NCBI Taxonomy" id="1043003"/>
    <lineage>
        <taxon>Eukaryota</taxon>
        <taxon>Fungi</taxon>
        <taxon>Dikarya</taxon>
        <taxon>Ascomycota</taxon>
        <taxon>Pezizomycotina</taxon>
        <taxon>Dothideomycetes</taxon>
        <taxon>Dothideomycetidae</taxon>
        <taxon>Dothideales</taxon>
        <taxon>Saccotheciaceae</taxon>
        <taxon>Aureobasidium</taxon>
    </lineage>
</organism>
<dbReference type="GO" id="GO:0006303">
    <property type="term" value="P:double-strand break repair via nonhomologous end joining"/>
    <property type="evidence" value="ECO:0007669"/>
    <property type="project" value="TreeGrafter"/>
</dbReference>
<gene>
    <name evidence="15" type="ORF">M437DRAFT_52292</name>
</gene>
<accession>A0A074WG49</accession>
<dbReference type="GO" id="GO:0036297">
    <property type="term" value="P:interstrand cross-link repair"/>
    <property type="evidence" value="ECO:0007669"/>
    <property type="project" value="TreeGrafter"/>
</dbReference>
<dbReference type="PANTHER" id="PTHR23240">
    <property type="entry name" value="DNA CROSS-LINK REPAIR PROTEIN PSO2/SNM1-RELATED"/>
    <property type="match status" value="1"/>
</dbReference>
<dbReference type="EMBL" id="KL584838">
    <property type="protein sequence ID" value="KEQ61456.1"/>
    <property type="molecule type" value="Genomic_DNA"/>
</dbReference>
<dbReference type="SUPFAM" id="SSF56281">
    <property type="entry name" value="Metallo-hydrolase/oxidoreductase"/>
    <property type="match status" value="1"/>
</dbReference>
<name>A0A074WG49_AURM1</name>
<keyword evidence="10" id="KW-0539">Nucleus</keyword>
<dbReference type="InterPro" id="IPR011084">
    <property type="entry name" value="DRMBL"/>
</dbReference>
<dbReference type="Pfam" id="PF23023">
    <property type="entry name" value="Anti-Pycsar_Apyc1"/>
    <property type="match status" value="1"/>
</dbReference>
<dbReference type="Proteomes" id="UP000030672">
    <property type="component" value="Unassembled WGS sequence"/>
</dbReference>
<dbReference type="GO" id="GO:0004519">
    <property type="term" value="F:endonuclease activity"/>
    <property type="evidence" value="ECO:0007669"/>
    <property type="project" value="UniProtKB-KW"/>
</dbReference>
<evidence type="ECO:0000256" key="4">
    <source>
        <dbReference type="ARBA" id="ARBA00022759"/>
    </source>
</evidence>
<keyword evidence="4" id="KW-0255">Endonuclease</keyword>
<dbReference type="GO" id="GO:0005634">
    <property type="term" value="C:nucleus"/>
    <property type="evidence" value="ECO:0007669"/>
    <property type="project" value="UniProtKB-SubCell"/>
</dbReference>
<evidence type="ECO:0000256" key="7">
    <source>
        <dbReference type="ARBA" id="ARBA00022839"/>
    </source>
</evidence>
<dbReference type="InterPro" id="IPR001279">
    <property type="entry name" value="Metallo-B-lactamas"/>
</dbReference>
<dbReference type="GO" id="GO:0003684">
    <property type="term" value="F:damaged DNA binding"/>
    <property type="evidence" value="ECO:0007669"/>
    <property type="project" value="TreeGrafter"/>
</dbReference>
<evidence type="ECO:0000256" key="11">
    <source>
        <dbReference type="ARBA" id="ARBA00039759"/>
    </source>
</evidence>
<reference evidence="15 16" key="1">
    <citation type="journal article" date="2014" name="BMC Genomics">
        <title>Genome sequencing of four Aureobasidium pullulans varieties: biotechnological potential, stress tolerance, and description of new species.</title>
        <authorList>
            <person name="Gostin Ar C."/>
            <person name="Ohm R.A."/>
            <person name="Kogej T."/>
            <person name="Sonjak S."/>
            <person name="Turk M."/>
            <person name="Zajc J."/>
            <person name="Zalar P."/>
            <person name="Grube M."/>
            <person name="Sun H."/>
            <person name="Han J."/>
            <person name="Sharma A."/>
            <person name="Chiniquy J."/>
            <person name="Ngan C.Y."/>
            <person name="Lipzen A."/>
            <person name="Barry K."/>
            <person name="Grigoriev I.V."/>
            <person name="Gunde-Cimerman N."/>
        </authorList>
    </citation>
    <scope>NUCLEOTIDE SEQUENCE [LARGE SCALE GENOMIC DNA]</scope>
    <source>
        <strain evidence="15 16">CBS 110374</strain>
    </source>
</reference>
<feature type="compositionally biased region" description="Basic and acidic residues" evidence="13">
    <location>
        <begin position="526"/>
        <end position="554"/>
    </location>
</feature>
<dbReference type="AlphaFoldDB" id="A0A074WG49"/>
<evidence type="ECO:0000313" key="15">
    <source>
        <dbReference type="EMBL" id="KEQ61456.1"/>
    </source>
</evidence>
<protein>
    <recommendedName>
        <fullName evidence="11">Protein artemis</fullName>
    </recommendedName>
    <alternativeName>
        <fullName evidence="12">DNA cross-link repair 1C protein</fullName>
    </alternativeName>
</protein>
<dbReference type="PANTHER" id="PTHR23240:SF8">
    <property type="entry name" value="PROTEIN ARTEMIS"/>
    <property type="match status" value="1"/>
</dbReference>
<feature type="region of interest" description="Disordered" evidence="13">
    <location>
        <begin position="508"/>
        <end position="598"/>
    </location>
</feature>
<evidence type="ECO:0000313" key="16">
    <source>
        <dbReference type="Proteomes" id="UP000030672"/>
    </source>
</evidence>
<evidence type="ECO:0000256" key="10">
    <source>
        <dbReference type="ARBA" id="ARBA00023242"/>
    </source>
</evidence>
<keyword evidence="3" id="KW-0540">Nuclease</keyword>
<dbReference type="GO" id="GO:0000723">
    <property type="term" value="P:telomere maintenance"/>
    <property type="evidence" value="ECO:0007669"/>
    <property type="project" value="TreeGrafter"/>
</dbReference>
<dbReference type="HOGENOM" id="CLU_013294_0_1_1"/>
<dbReference type="GO" id="GO:0006310">
    <property type="term" value="P:DNA recombination"/>
    <property type="evidence" value="ECO:0007669"/>
    <property type="project" value="UniProtKB-KW"/>
</dbReference>
<comment type="subcellular location">
    <subcellularLocation>
        <location evidence="1">Nucleus</location>
    </subcellularLocation>
</comment>
<feature type="domain" description="Metallo-beta-lactamase" evidence="14">
    <location>
        <begin position="2"/>
        <end position="182"/>
    </location>
</feature>
<evidence type="ECO:0000259" key="14">
    <source>
        <dbReference type="SMART" id="SM00849"/>
    </source>
</evidence>
<dbReference type="GeneID" id="63915704"/>
<keyword evidence="16" id="KW-1185">Reference proteome</keyword>
<sequence>MSTFDGIVREFPYIRIDNFTNYPDEPPPLACFLSHVHSDHLKGLESFKSTFIYCTAQTRELLLRLEKYPHRMNFARGILESRKQTYRRLKNHIKPIPLETPTEIELAPGQSIRVTLFDANHCLGSCMFLIEGNGKAILYTGDLRSEQWWVNTLIRNPVLLPYTKGTQRLDNIYLDTTFASSDALEYEMPSKGEGLNELIKKASQYPPETIFYLNTWTFGYEEAWIALSAALKTRVHLDDYRWRLYSSQRDQPTCYGPQTAPLVGYKLGNHEHPGCLTNSLEGARIHSCERGTRCEVFQNLHAANVVWITPIIARHKGNEIAEIGAGGGHGDLNQTHSLELYDLGSVQQLLAICNRVLQAQPELKEPMKEWFSSLMKNGKESINLDLEILRDEVEITSQDGRPDDEFDMDNLPIDKLVPALTRLITGKSKQEEEDRIKQQRQITFPFSRHSSYLELRELVQAFKPKDIYPCTVDRSTYTYDVSMEMLFGDLCSANIFQADKELHAQLGIKDSEAEDEESQRSTPSPGRDRPTVPQPRHSEPIIEHDGAEKTDLSRASEASPIRSSSTVRYETPKKRAKTSRSTRSTPSSTQSDRNVRREAMYNAALHQRWEKGFFTSVDGYHNQEPEKEL</sequence>
<evidence type="ECO:0000256" key="6">
    <source>
        <dbReference type="ARBA" id="ARBA00022801"/>
    </source>
</evidence>
<dbReference type="STRING" id="1043003.A0A074WG49"/>
<dbReference type="GO" id="GO:0035312">
    <property type="term" value="F:5'-3' DNA exonuclease activity"/>
    <property type="evidence" value="ECO:0007669"/>
    <property type="project" value="TreeGrafter"/>
</dbReference>
<evidence type="ECO:0000256" key="12">
    <source>
        <dbReference type="ARBA" id="ARBA00042677"/>
    </source>
</evidence>
<dbReference type="InterPro" id="IPR036866">
    <property type="entry name" value="RibonucZ/Hydroxyglut_hydro"/>
</dbReference>
<evidence type="ECO:0000256" key="2">
    <source>
        <dbReference type="ARBA" id="ARBA00010304"/>
    </source>
</evidence>
<evidence type="ECO:0000256" key="3">
    <source>
        <dbReference type="ARBA" id="ARBA00022722"/>
    </source>
</evidence>
<evidence type="ECO:0000256" key="8">
    <source>
        <dbReference type="ARBA" id="ARBA00023172"/>
    </source>
</evidence>
<dbReference type="Pfam" id="PF07522">
    <property type="entry name" value="DRMBL"/>
    <property type="match status" value="1"/>
</dbReference>
<keyword evidence="8" id="KW-0233">DNA recombination</keyword>
<comment type="similarity">
    <text evidence="2">Belongs to the DNA repair metallo-beta-lactamase (DRMBL) family.</text>
</comment>
<keyword evidence="7" id="KW-0269">Exonuclease</keyword>
<dbReference type="SMART" id="SM00849">
    <property type="entry name" value="Lactamase_B"/>
    <property type="match status" value="1"/>
</dbReference>
<evidence type="ECO:0000256" key="13">
    <source>
        <dbReference type="SAM" id="MobiDB-lite"/>
    </source>
</evidence>
<proteinExistence type="inferred from homology"/>
<evidence type="ECO:0000256" key="9">
    <source>
        <dbReference type="ARBA" id="ARBA00023204"/>
    </source>
</evidence>
<evidence type="ECO:0000256" key="5">
    <source>
        <dbReference type="ARBA" id="ARBA00022763"/>
    </source>
</evidence>
<keyword evidence="5" id="KW-0227">DNA damage</keyword>
<keyword evidence="9" id="KW-0234">DNA repair</keyword>
<dbReference type="Gene3D" id="3.60.15.10">
    <property type="entry name" value="Ribonuclease Z/Hydroxyacylglutathione hydrolase-like"/>
    <property type="match status" value="1"/>
</dbReference>
<evidence type="ECO:0000256" key="1">
    <source>
        <dbReference type="ARBA" id="ARBA00004123"/>
    </source>
</evidence>